<feature type="non-terminal residue" evidence="6">
    <location>
        <position position="857"/>
    </location>
</feature>
<accession>A0A0C3BEN1</accession>
<dbReference type="CDD" id="cd00200">
    <property type="entry name" value="WD40"/>
    <property type="match status" value="1"/>
</dbReference>
<dbReference type="EMBL" id="KN824286">
    <property type="protein sequence ID" value="KIM29916.1"/>
    <property type="molecule type" value="Genomic_DNA"/>
</dbReference>
<dbReference type="Pfam" id="PF24883">
    <property type="entry name" value="NPHP3_N"/>
    <property type="match status" value="1"/>
</dbReference>
<dbReference type="Pfam" id="PF00400">
    <property type="entry name" value="WD40"/>
    <property type="match status" value="6"/>
</dbReference>
<reference evidence="7" key="2">
    <citation type="submission" date="2015-01" db="EMBL/GenBank/DDBJ databases">
        <title>Evolutionary Origins and Diversification of the Mycorrhizal Mutualists.</title>
        <authorList>
            <consortium name="DOE Joint Genome Institute"/>
            <consortium name="Mycorrhizal Genomics Consortium"/>
            <person name="Kohler A."/>
            <person name="Kuo A."/>
            <person name="Nagy L.G."/>
            <person name="Floudas D."/>
            <person name="Copeland A."/>
            <person name="Barry K.W."/>
            <person name="Cichocki N."/>
            <person name="Veneault-Fourrey C."/>
            <person name="LaButti K."/>
            <person name="Lindquist E.A."/>
            <person name="Lipzen A."/>
            <person name="Lundell T."/>
            <person name="Morin E."/>
            <person name="Murat C."/>
            <person name="Riley R."/>
            <person name="Ohm R."/>
            <person name="Sun H."/>
            <person name="Tunlid A."/>
            <person name="Henrissat B."/>
            <person name="Grigoriev I.V."/>
            <person name="Hibbett D.S."/>
            <person name="Martin F."/>
        </authorList>
    </citation>
    <scope>NUCLEOTIDE SEQUENCE [LARGE SCALE GENOMIC DNA]</scope>
    <source>
        <strain evidence="7">MAFF 305830</strain>
    </source>
</reference>
<feature type="repeat" description="WD" evidence="4">
    <location>
        <begin position="719"/>
        <end position="760"/>
    </location>
</feature>
<dbReference type="InterPro" id="IPR015943">
    <property type="entry name" value="WD40/YVTN_repeat-like_dom_sf"/>
</dbReference>
<dbReference type="SUPFAM" id="SSF50978">
    <property type="entry name" value="WD40 repeat-like"/>
    <property type="match status" value="1"/>
</dbReference>
<dbReference type="InterPro" id="IPR056884">
    <property type="entry name" value="NPHP3-like_N"/>
</dbReference>
<keyword evidence="1 4" id="KW-0853">WD repeat</keyword>
<dbReference type="InterPro" id="IPR001680">
    <property type="entry name" value="WD40_rpt"/>
</dbReference>
<dbReference type="PROSITE" id="PS50837">
    <property type="entry name" value="NACHT"/>
    <property type="match status" value="1"/>
</dbReference>
<keyword evidence="3" id="KW-0833">Ubl conjugation pathway</keyword>
<evidence type="ECO:0000313" key="6">
    <source>
        <dbReference type="EMBL" id="KIM29916.1"/>
    </source>
</evidence>
<evidence type="ECO:0000256" key="3">
    <source>
        <dbReference type="ARBA" id="ARBA00022786"/>
    </source>
</evidence>
<keyword evidence="7" id="KW-1185">Reference proteome</keyword>
<dbReference type="AlphaFoldDB" id="A0A0C3BEN1"/>
<dbReference type="Proteomes" id="UP000054097">
    <property type="component" value="Unassembled WGS sequence"/>
</dbReference>
<proteinExistence type="predicted"/>
<dbReference type="InterPro" id="IPR036322">
    <property type="entry name" value="WD40_repeat_dom_sf"/>
</dbReference>
<dbReference type="InterPro" id="IPR051983">
    <property type="entry name" value="WSB_SOCS-box_domain"/>
</dbReference>
<evidence type="ECO:0000259" key="5">
    <source>
        <dbReference type="PROSITE" id="PS50837"/>
    </source>
</evidence>
<dbReference type="STRING" id="933852.A0A0C3BEN1"/>
<dbReference type="Gene3D" id="3.40.50.300">
    <property type="entry name" value="P-loop containing nucleotide triphosphate hydrolases"/>
    <property type="match status" value="1"/>
</dbReference>
<dbReference type="OrthoDB" id="2804352at2759"/>
<dbReference type="PRINTS" id="PR00320">
    <property type="entry name" value="GPROTEINBRPT"/>
</dbReference>
<dbReference type="PANTHER" id="PTHR15622">
    <property type="entry name" value="WD40 REPEAT PROTEIN"/>
    <property type="match status" value="1"/>
</dbReference>
<feature type="domain" description="NACHT" evidence="5">
    <location>
        <begin position="58"/>
        <end position="209"/>
    </location>
</feature>
<dbReference type="PROSITE" id="PS00678">
    <property type="entry name" value="WD_REPEATS_1"/>
    <property type="match status" value="5"/>
</dbReference>
<feature type="repeat" description="WD" evidence="4">
    <location>
        <begin position="762"/>
        <end position="803"/>
    </location>
</feature>
<feature type="repeat" description="WD" evidence="4">
    <location>
        <begin position="676"/>
        <end position="717"/>
    </location>
</feature>
<feature type="repeat" description="WD" evidence="4">
    <location>
        <begin position="590"/>
        <end position="631"/>
    </location>
</feature>
<protein>
    <recommendedName>
        <fullName evidence="5">NACHT domain-containing protein</fullName>
    </recommendedName>
</protein>
<sequence length="857" mass="95091">MCIVTHGFLVSNQDDNIIAKIKPVGLECGPHVPRCMNGTRRDIIAKIDAWATDPEVPNILWIKGYPGVGKSAISASLVSQWRSSRRVISSFFFRRELSNAMTPSALWRMVAYGFARRDPTIRQYLVSALTADDTLPATADIDELFHRLIQQPLTFSGDASETLPIVIVDALDECGGLDGRHSDHRKGLMRTLKMWSKLPSRFKLVVTSRVEHDIEKLFSATVHQPLEIFAGQKVNSASMEDTRIFIRHELLRLVAQYPSLSSGWPGDETIDKLAKQTAGLFIWIKTFLKLLERGEPRRTLKQLMRRGAGDMASLYAWILHTSFPNPSPESTEDFYLILGAIIFAKTPLDVGSLASLFTMDITSIEYICNGLSSVLDYGHTVRIHHQSFVDFLMNPEECPEPFRINRESANQNLTKSCFRLMNKGLRFNICDLDSSYVRNHEVPNLELRVRDCIPPALSYASCYWAEHLVKAGFDNEIYTEVRFFMEHQYLFWLEALSLLKRVNIGSSMLASLISFLQRFGQSDSLAVDMQKFISVFATVISQSTPHIYFSALPFAPCGRGVSSKYIQRYPQTLRIRQGGLADWPALQNIFSGHTSSVTSVSFSPDGGLIASGSTDCTLLVWDAETGERVLGPLNGHTNWVNSVSFSPNGTRIVSGSSDHTILVWDAERGEPIVGPIQGHSDSVNSVSFSPDSKRIVSGSSDSTIRIWDAETGEMMKNPLEEHADWVMSVSFSPDGTRIVSGSDDSTIIVWDAETGKVVIGPLEEHDDCVNSVSFSPDGKLVVSGSDDSTIRVWNAETGEIVIGPLIGHIKGVYSVSFSPDGRHIVSGSDDGTIRVWSSKAGKMIMETFEGHADWVNS</sequence>
<feature type="repeat" description="WD" evidence="4">
    <location>
        <begin position="633"/>
        <end position="674"/>
    </location>
</feature>
<dbReference type="GO" id="GO:0000209">
    <property type="term" value="P:protein polyubiquitination"/>
    <property type="evidence" value="ECO:0007669"/>
    <property type="project" value="TreeGrafter"/>
</dbReference>
<dbReference type="PANTHER" id="PTHR15622:SF2">
    <property type="entry name" value="U4_U6 SMALL NUCLEAR RIBONUCLEOPROTEIN PRP4"/>
    <property type="match status" value="1"/>
</dbReference>
<dbReference type="SUPFAM" id="SSF52540">
    <property type="entry name" value="P-loop containing nucleoside triphosphate hydrolases"/>
    <property type="match status" value="1"/>
</dbReference>
<dbReference type="PROSITE" id="PS50082">
    <property type="entry name" value="WD_REPEATS_2"/>
    <property type="match status" value="6"/>
</dbReference>
<dbReference type="HOGENOM" id="CLU_000288_6_0_1"/>
<evidence type="ECO:0000256" key="4">
    <source>
        <dbReference type="PROSITE-ProRule" id="PRU00221"/>
    </source>
</evidence>
<dbReference type="Gene3D" id="2.130.10.10">
    <property type="entry name" value="YVTN repeat-like/Quinoprotein amine dehydrogenase"/>
    <property type="match status" value="3"/>
</dbReference>
<evidence type="ECO:0000256" key="2">
    <source>
        <dbReference type="ARBA" id="ARBA00022737"/>
    </source>
</evidence>
<evidence type="ECO:0000256" key="1">
    <source>
        <dbReference type="ARBA" id="ARBA00022574"/>
    </source>
</evidence>
<dbReference type="SMART" id="SM00320">
    <property type="entry name" value="WD40"/>
    <property type="match status" value="6"/>
</dbReference>
<organism evidence="6 7">
    <name type="scientific">Serendipita vermifera MAFF 305830</name>
    <dbReference type="NCBI Taxonomy" id="933852"/>
    <lineage>
        <taxon>Eukaryota</taxon>
        <taxon>Fungi</taxon>
        <taxon>Dikarya</taxon>
        <taxon>Basidiomycota</taxon>
        <taxon>Agaricomycotina</taxon>
        <taxon>Agaricomycetes</taxon>
        <taxon>Sebacinales</taxon>
        <taxon>Serendipitaceae</taxon>
        <taxon>Serendipita</taxon>
    </lineage>
</organism>
<gene>
    <name evidence="6" type="ORF">M408DRAFT_67053</name>
</gene>
<keyword evidence="2" id="KW-0677">Repeat</keyword>
<dbReference type="PROSITE" id="PS50294">
    <property type="entry name" value="WD_REPEATS_REGION"/>
    <property type="match status" value="6"/>
</dbReference>
<dbReference type="InterPro" id="IPR019775">
    <property type="entry name" value="WD40_repeat_CS"/>
</dbReference>
<name>A0A0C3BEN1_SERVB</name>
<dbReference type="InterPro" id="IPR007111">
    <property type="entry name" value="NACHT_NTPase"/>
</dbReference>
<feature type="repeat" description="WD" evidence="4">
    <location>
        <begin position="805"/>
        <end position="846"/>
    </location>
</feature>
<dbReference type="InterPro" id="IPR027417">
    <property type="entry name" value="P-loop_NTPase"/>
</dbReference>
<reference evidence="6 7" key="1">
    <citation type="submission" date="2014-04" db="EMBL/GenBank/DDBJ databases">
        <authorList>
            <consortium name="DOE Joint Genome Institute"/>
            <person name="Kuo A."/>
            <person name="Zuccaro A."/>
            <person name="Kohler A."/>
            <person name="Nagy L.G."/>
            <person name="Floudas D."/>
            <person name="Copeland A."/>
            <person name="Barry K.W."/>
            <person name="Cichocki N."/>
            <person name="Veneault-Fourrey C."/>
            <person name="LaButti K."/>
            <person name="Lindquist E.A."/>
            <person name="Lipzen A."/>
            <person name="Lundell T."/>
            <person name="Morin E."/>
            <person name="Murat C."/>
            <person name="Sun H."/>
            <person name="Tunlid A."/>
            <person name="Henrissat B."/>
            <person name="Grigoriev I.V."/>
            <person name="Hibbett D.S."/>
            <person name="Martin F."/>
            <person name="Nordberg H.P."/>
            <person name="Cantor M.N."/>
            <person name="Hua S.X."/>
        </authorList>
    </citation>
    <scope>NUCLEOTIDE SEQUENCE [LARGE SCALE GENOMIC DNA]</scope>
    <source>
        <strain evidence="6 7">MAFF 305830</strain>
    </source>
</reference>
<dbReference type="InterPro" id="IPR020472">
    <property type="entry name" value="WD40_PAC1"/>
</dbReference>
<evidence type="ECO:0000313" key="7">
    <source>
        <dbReference type="Proteomes" id="UP000054097"/>
    </source>
</evidence>